<proteinExistence type="predicted"/>
<feature type="region of interest" description="Disordered" evidence="1">
    <location>
        <begin position="117"/>
        <end position="147"/>
    </location>
</feature>
<protein>
    <submittedName>
        <fullName evidence="2">Uncharacterized protein</fullName>
    </submittedName>
</protein>
<evidence type="ECO:0000313" key="3">
    <source>
        <dbReference type="Proteomes" id="UP001214576"/>
    </source>
</evidence>
<accession>A0AAD4UNX1</accession>
<name>A0AAD4UNX1_OVIAM</name>
<evidence type="ECO:0000313" key="2">
    <source>
        <dbReference type="EMBL" id="KAI4548264.1"/>
    </source>
</evidence>
<reference evidence="2" key="1">
    <citation type="submission" date="2022-03" db="EMBL/GenBank/DDBJ databases">
        <title>Genomic analyses of argali, domestic sheep and their hybrids provide insights into chromosomal evolution, heterosis and genetic basis of agronomic traits.</title>
        <authorList>
            <person name="Li M."/>
        </authorList>
    </citation>
    <scope>NUCLEOTIDE SEQUENCE</scope>
    <source>
        <strain evidence="2">CAU-MHL-2022a</strain>
        <tissue evidence="2">Skin</tissue>
    </source>
</reference>
<dbReference type="EMBL" id="JAKZEL010000001">
    <property type="protein sequence ID" value="KAI4548264.1"/>
    <property type="molecule type" value="Genomic_DNA"/>
</dbReference>
<gene>
    <name evidence="2" type="ORF">MG293_000594</name>
</gene>
<evidence type="ECO:0000256" key="1">
    <source>
        <dbReference type="SAM" id="MobiDB-lite"/>
    </source>
</evidence>
<comment type="caution">
    <text evidence="2">The sequence shown here is derived from an EMBL/GenBank/DDBJ whole genome shotgun (WGS) entry which is preliminary data.</text>
</comment>
<organism evidence="2 3">
    <name type="scientific">Ovis ammon polii</name>
    <dbReference type="NCBI Taxonomy" id="230172"/>
    <lineage>
        <taxon>Eukaryota</taxon>
        <taxon>Metazoa</taxon>
        <taxon>Chordata</taxon>
        <taxon>Craniata</taxon>
        <taxon>Vertebrata</taxon>
        <taxon>Euteleostomi</taxon>
        <taxon>Mammalia</taxon>
        <taxon>Eutheria</taxon>
        <taxon>Laurasiatheria</taxon>
        <taxon>Artiodactyla</taxon>
        <taxon>Ruminantia</taxon>
        <taxon>Pecora</taxon>
        <taxon>Bovidae</taxon>
        <taxon>Caprinae</taxon>
        <taxon>Ovis</taxon>
    </lineage>
</organism>
<sequence length="174" mass="18947">MEEPEAKRPSEEGRMILEVATNGVSWVQELDAISLSHTNLTPAENVETKLHTSDTDPTSWIRTEGWNNMYSGIYLKRGLLQPQALSEVPAQPRITSSQFKSTFLHYAEVQRKTDSCGSGIAARAERRASEPAGRAASTGGDTAGPDCAGSLRRVPDFGFAAKKARAFSSHRVRA</sequence>
<dbReference type="AlphaFoldDB" id="A0AAD4UNX1"/>
<dbReference type="Proteomes" id="UP001214576">
    <property type="component" value="Unassembled WGS sequence"/>
</dbReference>
<keyword evidence="3" id="KW-1185">Reference proteome</keyword>